<dbReference type="PIRSF" id="PIRSF010631">
    <property type="entry name" value="A-rhamnsds"/>
    <property type="match status" value="1"/>
</dbReference>
<comment type="caution">
    <text evidence="8">The sequence shown here is derived from an EMBL/GenBank/DDBJ whole genome shotgun (WGS) entry which is preliminary data.</text>
</comment>
<name>A0ABP9I7E2_9ACTN</name>
<dbReference type="Proteomes" id="UP001500466">
    <property type="component" value="Unassembled WGS sequence"/>
</dbReference>
<dbReference type="Pfam" id="PF17390">
    <property type="entry name" value="Bac_rhamnosid_C"/>
    <property type="match status" value="1"/>
</dbReference>
<dbReference type="Pfam" id="PF08531">
    <property type="entry name" value="Bac_rhamnosid_N"/>
    <property type="match status" value="1"/>
</dbReference>
<dbReference type="InterPro" id="IPR016007">
    <property type="entry name" value="Alpha_rhamnosid"/>
</dbReference>
<dbReference type="EC" id="3.2.1.40" evidence="2"/>
<evidence type="ECO:0000256" key="1">
    <source>
        <dbReference type="ARBA" id="ARBA00001445"/>
    </source>
</evidence>
<evidence type="ECO:0000259" key="7">
    <source>
        <dbReference type="Pfam" id="PF17390"/>
    </source>
</evidence>
<evidence type="ECO:0000313" key="9">
    <source>
        <dbReference type="Proteomes" id="UP001500466"/>
    </source>
</evidence>
<evidence type="ECO:0000259" key="5">
    <source>
        <dbReference type="Pfam" id="PF08531"/>
    </source>
</evidence>
<dbReference type="Gene3D" id="2.60.120.260">
    <property type="entry name" value="Galactose-binding domain-like"/>
    <property type="match status" value="2"/>
</dbReference>
<dbReference type="InterPro" id="IPR012341">
    <property type="entry name" value="6hp_glycosidase-like_sf"/>
</dbReference>
<dbReference type="PANTHER" id="PTHR33307">
    <property type="entry name" value="ALPHA-RHAMNOSIDASE (EUROFUNG)"/>
    <property type="match status" value="1"/>
</dbReference>
<protein>
    <recommendedName>
        <fullName evidence="2">alpha-L-rhamnosidase</fullName>
        <ecNumber evidence="2">3.2.1.40</ecNumber>
    </recommendedName>
</protein>
<evidence type="ECO:0000256" key="2">
    <source>
        <dbReference type="ARBA" id="ARBA00012652"/>
    </source>
</evidence>
<dbReference type="InterPro" id="IPR035398">
    <property type="entry name" value="Bac_rhamnosid_C"/>
</dbReference>
<reference evidence="9" key="1">
    <citation type="journal article" date="2019" name="Int. J. Syst. Evol. Microbiol.">
        <title>The Global Catalogue of Microorganisms (GCM) 10K type strain sequencing project: providing services to taxonomists for standard genome sequencing and annotation.</title>
        <authorList>
            <consortium name="The Broad Institute Genomics Platform"/>
            <consortium name="The Broad Institute Genome Sequencing Center for Infectious Disease"/>
            <person name="Wu L."/>
            <person name="Ma J."/>
        </authorList>
    </citation>
    <scope>NUCLEOTIDE SEQUENCE [LARGE SCALE GENOMIC DNA]</scope>
    <source>
        <strain evidence="9">JCM 17986</strain>
    </source>
</reference>
<gene>
    <name evidence="8" type="ORF">GCM10023205_72990</name>
</gene>
<accession>A0ABP9I7E2</accession>
<keyword evidence="3 8" id="KW-0378">Hydrolase</keyword>
<proteinExistence type="predicted"/>
<dbReference type="InterPro" id="IPR035396">
    <property type="entry name" value="Bac_rhamnosid6H"/>
</dbReference>
<dbReference type="SUPFAM" id="SSF48208">
    <property type="entry name" value="Six-hairpin glycosidases"/>
    <property type="match status" value="1"/>
</dbReference>
<dbReference type="InterPro" id="IPR008902">
    <property type="entry name" value="Rhamnosid_concanavalin"/>
</dbReference>
<feature type="domain" description="Alpha-L-rhamnosidase six-hairpin glycosidase" evidence="6">
    <location>
        <begin position="313"/>
        <end position="658"/>
    </location>
</feature>
<comment type="catalytic activity">
    <reaction evidence="1">
        <text>Hydrolysis of terminal non-reducing alpha-L-rhamnose residues in alpha-L-rhamnosides.</text>
        <dbReference type="EC" id="3.2.1.40"/>
    </reaction>
</comment>
<dbReference type="Pfam" id="PF17389">
    <property type="entry name" value="Bac_rhamnosid6H"/>
    <property type="match status" value="1"/>
</dbReference>
<keyword evidence="9" id="KW-1185">Reference proteome</keyword>
<sequence length="822" mass="88771">MAPAWQASFVAAPPRDGSAAVYFRREFGADAAPRRATLHVTAIGIVEPYLNGVRVGDEVLAPGWTSYRHRLHVSTYDVTGLVTAGPNAVGAIVGDGWAVGRLGYENRSNHYADRPALFLQLELEYADRTDVIGTDPDFTAGTGAVLANSLYDGEEYDARLEPVGWNRPGFDDGAWSPVEPFAWDPDTLVATGAPPIRRIEELAPVAITTSPGGKTIVDFGQNISGWVRITADGPAGETVTLRHAEVLVDGELGTQTLRTAAATDRYTLRGGGPETWEPRFTFHGFRYAEIDGYPGELAPDAVRAIVVHSDMTRTGWFATSEPLLNQLHANVVWSMRDNFVGVPTDCPQRDERLGWTGDINAFGPTAAFLYDVRGVLGSWLEDVAAEQREKGFVPWVVPDVLSAPSSPTALWSDVVVSLPWTLYREYGDPEILRRTYPAMTAFVGSVEALLDEHGLWSSGFQFGDWLDPDAPGDNPSGGKTDRHLVASAFLCRTTAQVAEIAELLGEDEDAARFTALARRVRRAFRWEFVTAAGRLVGESATAYALALCFGLLEPDQERRAGDRLAEIVAKAGYRIATGFAGTPFVADALSRTGHLDEAYLLVLETGCPSFLYPVTMGATTIWERWDSVRPDGSLHPDGMTSLNHYALGAVADWLHRVVGGLSAAEPGYRAMRIAPRPGGGLTHATVEHDTVHGRVSVAWRIEGVHATLRVTLPEDTTASVELPLHPDGLVVEVGAGEHAWEYDLSEPYGTRAAFDMDTPLRALADDAAVWRAVTEVFAKHLPGIPIDGKAPEAAGISLAKLLDLIPGDTPELAADLRTAIGV</sequence>
<dbReference type="Gene3D" id="1.50.10.10">
    <property type="match status" value="1"/>
</dbReference>
<dbReference type="RefSeq" id="WP_345680130.1">
    <property type="nucleotide sequence ID" value="NZ_BAABHS010000041.1"/>
</dbReference>
<evidence type="ECO:0000259" key="4">
    <source>
        <dbReference type="Pfam" id="PF05592"/>
    </source>
</evidence>
<dbReference type="Gene3D" id="2.60.420.10">
    <property type="entry name" value="Maltose phosphorylase, domain 3"/>
    <property type="match status" value="1"/>
</dbReference>
<organism evidence="8 9">
    <name type="scientific">Yinghuangia aomiensis</name>
    <dbReference type="NCBI Taxonomy" id="676205"/>
    <lineage>
        <taxon>Bacteria</taxon>
        <taxon>Bacillati</taxon>
        <taxon>Actinomycetota</taxon>
        <taxon>Actinomycetes</taxon>
        <taxon>Kitasatosporales</taxon>
        <taxon>Streptomycetaceae</taxon>
        <taxon>Yinghuangia</taxon>
    </lineage>
</organism>
<evidence type="ECO:0000256" key="3">
    <source>
        <dbReference type="ARBA" id="ARBA00022801"/>
    </source>
</evidence>
<evidence type="ECO:0000259" key="6">
    <source>
        <dbReference type="Pfam" id="PF17389"/>
    </source>
</evidence>
<evidence type="ECO:0000313" key="8">
    <source>
        <dbReference type="EMBL" id="GAA4990739.1"/>
    </source>
</evidence>
<dbReference type="InterPro" id="IPR008928">
    <property type="entry name" value="6-hairpin_glycosidase_sf"/>
</dbReference>
<dbReference type="Pfam" id="PF05592">
    <property type="entry name" value="Bac_rhamnosid"/>
    <property type="match status" value="1"/>
</dbReference>
<feature type="domain" description="Alpha-L-rhamnosidase C-terminal" evidence="7">
    <location>
        <begin position="660"/>
        <end position="734"/>
    </location>
</feature>
<feature type="domain" description="Alpha-L-rhamnosidase concanavalin-like" evidence="4">
    <location>
        <begin position="210"/>
        <end position="308"/>
    </location>
</feature>
<dbReference type="PANTHER" id="PTHR33307:SF6">
    <property type="entry name" value="ALPHA-RHAMNOSIDASE (EUROFUNG)-RELATED"/>
    <property type="match status" value="1"/>
</dbReference>
<feature type="domain" description="Bacterial alpha-L-rhamnosidase N-terminal" evidence="5">
    <location>
        <begin position="33"/>
        <end position="200"/>
    </location>
</feature>
<dbReference type="GO" id="GO:0016787">
    <property type="term" value="F:hydrolase activity"/>
    <property type="evidence" value="ECO:0007669"/>
    <property type="project" value="UniProtKB-KW"/>
</dbReference>
<dbReference type="InterPro" id="IPR013737">
    <property type="entry name" value="Bac_rhamnosid_N"/>
</dbReference>
<dbReference type="EMBL" id="BAABHS010000041">
    <property type="protein sequence ID" value="GAA4990739.1"/>
    <property type="molecule type" value="Genomic_DNA"/>
</dbReference>